<dbReference type="GO" id="GO:0097255">
    <property type="term" value="C:R2TP complex"/>
    <property type="evidence" value="ECO:0000318"/>
    <property type="project" value="GO_Central"/>
</dbReference>
<proteinExistence type="inferred from homology"/>
<dbReference type="GO" id="GO:0000492">
    <property type="term" value="P:box C/D snoRNP assembly"/>
    <property type="evidence" value="ECO:0000318"/>
    <property type="project" value="GO_Central"/>
</dbReference>
<evidence type="ECO:0000259" key="6">
    <source>
        <dbReference type="Pfam" id="PF18201"/>
    </source>
</evidence>
<feature type="region of interest" description="Disordered" evidence="4">
    <location>
        <begin position="15"/>
        <end position="39"/>
    </location>
</feature>
<feature type="domain" description="PIH1D1/2/3 CS-like" evidence="6">
    <location>
        <begin position="192"/>
        <end position="263"/>
    </location>
</feature>
<dbReference type="GO" id="GO:0006364">
    <property type="term" value="P:rRNA processing"/>
    <property type="evidence" value="ECO:0000318"/>
    <property type="project" value="GO_Central"/>
</dbReference>
<dbReference type="eggNOG" id="KOG4356">
    <property type="taxonomic scope" value="Eukaryota"/>
</dbReference>
<keyword evidence="8" id="KW-1185">Reference proteome</keyword>
<dbReference type="InterPro" id="IPR041442">
    <property type="entry name" value="PIH1D1/2/3_CS-like"/>
</dbReference>
<dbReference type="Pfam" id="PF18201">
    <property type="entry name" value="PIH1_CS"/>
    <property type="match status" value="1"/>
</dbReference>
<dbReference type="AlphaFoldDB" id="B3RSZ1"/>
<sequence>MDPSVTEEEFLRQLLSSNDKQPEPHDPERKSLLPKPGHCIKTRTSTDEKVFINICTSDQIPAPRDISEDELEKIVQSEDPTKFRVPMSLGVPHAELDKGGKGCTVFDVVINKQFYDKTQRSQAFDLFFLTLVFDGLENKYDMTFSRDTIVLKNRKFFGKMAEQTIRTKSKPLIMEMETGEEPSLQIIREPPEGRPDFLVAQIDLPKVKSAKTVDLDVGGDKLILLAHPNVYFLNTNLPFKVNSAETGAQFHRKTKVLTVTMPVADD</sequence>
<dbReference type="GO" id="GO:0005737">
    <property type="term" value="C:cytoplasm"/>
    <property type="evidence" value="ECO:0000318"/>
    <property type="project" value="GO_Central"/>
</dbReference>
<dbReference type="KEGG" id="tad:TRIADDRAFT_54778"/>
<dbReference type="STRING" id="10228.B3RSZ1"/>
<comment type="function">
    <text evidence="3">Involved in the assembly of C/D box small nucleolar ribonucleoprotein (snoRNP) particles. Recruits the SWI/SNF complex to the core promoter of rRNA genes and enhances pre-rRNA transcription. Mediates interaction of TELO2 with the R2TP complex which is necessary for the stability of MTOR and SMG1. Positively regulates the assembly and activity of the mTORC1 complex.</text>
</comment>
<dbReference type="EMBL" id="DS985243">
    <property type="protein sequence ID" value="EDV27133.1"/>
    <property type="molecule type" value="Genomic_DNA"/>
</dbReference>
<feature type="compositionally biased region" description="Basic and acidic residues" evidence="4">
    <location>
        <begin position="20"/>
        <end position="31"/>
    </location>
</feature>
<dbReference type="PANTHER" id="PTHR22997">
    <property type="entry name" value="PIH1 DOMAIN-CONTAINING PROTEIN 1"/>
    <property type="match status" value="1"/>
</dbReference>
<evidence type="ECO:0000259" key="5">
    <source>
        <dbReference type="Pfam" id="PF08190"/>
    </source>
</evidence>
<dbReference type="RefSeq" id="XP_002111129.1">
    <property type="nucleotide sequence ID" value="XM_002111093.1"/>
</dbReference>
<dbReference type="Pfam" id="PF08190">
    <property type="entry name" value="PIH1"/>
    <property type="match status" value="1"/>
</dbReference>
<name>B3RSZ1_TRIAD</name>
<feature type="domain" description="PIH1 N-terminal" evidence="5">
    <location>
        <begin position="26"/>
        <end position="171"/>
    </location>
</feature>
<dbReference type="PANTHER" id="PTHR22997:SF0">
    <property type="entry name" value="PIH1 DOMAIN-CONTAINING PROTEIN 1"/>
    <property type="match status" value="1"/>
</dbReference>
<evidence type="ECO:0000256" key="3">
    <source>
        <dbReference type="ARBA" id="ARBA00046233"/>
    </source>
</evidence>
<dbReference type="Proteomes" id="UP000009022">
    <property type="component" value="Unassembled WGS sequence"/>
</dbReference>
<dbReference type="OrthoDB" id="5135119at2759"/>
<dbReference type="GO" id="GO:1990904">
    <property type="term" value="C:ribonucleoprotein complex"/>
    <property type="evidence" value="ECO:0000318"/>
    <property type="project" value="GO_Central"/>
</dbReference>
<organism evidence="7 8">
    <name type="scientific">Trichoplax adhaerens</name>
    <name type="common">Trichoplax reptans</name>
    <dbReference type="NCBI Taxonomy" id="10228"/>
    <lineage>
        <taxon>Eukaryota</taxon>
        <taxon>Metazoa</taxon>
        <taxon>Placozoa</taxon>
        <taxon>Uniplacotomia</taxon>
        <taxon>Trichoplacea</taxon>
        <taxon>Trichoplacidae</taxon>
        <taxon>Trichoplax</taxon>
    </lineage>
</organism>
<dbReference type="OMA" id="KLKNRKC"/>
<dbReference type="HOGENOM" id="CLU_062696_0_0_1"/>
<dbReference type="InterPro" id="IPR050734">
    <property type="entry name" value="PIH1/Kintoun_subfamily"/>
</dbReference>
<gene>
    <name evidence="7" type="ORF">TRIADDRAFT_54778</name>
</gene>
<evidence type="ECO:0000256" key="2">
    <source>
        <dbReference type="ARBA" id="ARBA00040540"/>
    </source>
</evidence>
<accession>B3RSZ1</accession>
<evidence type="ECO:0000256" key="1">
    <source>
        <dbReference type="ARBA" id="ARBA00008511"/>
    </source>
</evidence>
<dbReference type="CTD" id="6751815"/>
<evidence type="ECO:0000313" key="8">
    <source>
        <dbReference type="Proteomes" id="UP000009022"/>
    </source>
</evidence>
<protein>
    <recommendedName>
        <fullName evidence="2">PIH1 domain-containing protein 1</fullName>
    </recommendedName>
</protein>
<dbReference type="FunCoup" id="B3RSZ1">
    <property type="interactions" value="887"/>
</dbReference>
<reference evidence="7 8" key="1">
    <citation type="journal article" date="2008" name="Nature">
        <title>The Trichoplax genome and the nature of placozoans.</title>
        <authorList>
            <person name="Srivastava M."/>
            <person name="Begovic E."/>
            <person name="Chapman J."/>
            <person name="Putnam N.H."/>
            <person name="Hellsten U."/>
            <person name="Kawashima T."/>
            <person name="Kuo A."/>
            <person name="Mitros T."/>
            <person name="Salamov A."/>
            <person name="Carpenter M.L."/>
            <person name="Signorovitch A.Y."/>
            <person name="Moreno M.A."/>
            <person name="Kamm K."/>
            <person name="Grimwood J."/>
            <person name="Schmutz J."/>
            <person name="Shapiro H."/>
            <person name="Grigoriev I.V."/>
            <person name="Buss L.W."/>
            <person name="Schierwater B."/>
            <person name="Dellaporta S.L."/>
            <person name="Rokhsar D.S."/>
        </authorList>
    </citation>
    <scope>NUCLEOTIDE SEQUENCE [LARGE SCALE GENOMIC DNA]</scope>
    <source>
        <strain evidence="7 8">Grell-BS-1999</strain>
    </source>
</reference>
<evidence type="ECO:0000256" key="4">
    <source>
        <dbReference type="SAM" id="MobiDB-lite"/>
    </source>
</evidence>
<comment type="similarity">
    <text evidence="1">Belongs to the PIH1 family.</text>
</comment>
<dbReference type="PhylomeDB" id="B3RSZ1"/>
<dbReference type="GeneID" id="6751815"/>
<dbReference type="InterPro" id="IPR012981">
    <property type="entry name" value="PIH1_N"/>
</dbReference>
<evidence type="ECO:0000313" key="7">
    <source>
        <dbReference type="EMBL" id="EDV27133.1"/>
    </source>
</evidence>
<dbReference type="InParanoid" id="B3RSZ1"/>